<feature type="transmembrane region" description="Helical" evidence="9">
    <location>
        <begin position="212"/>
        <end position="233"/>
    </location>
</feature>
<comment type="caution">
    <text evidence="12">The sequence shown here is derived from an EMBL/GenBank/DDBJ whole genome shotgun (WGS) entry which is preliminary data.</text>
</comment>
<keyword evidence="9" id="KW-0812">Transmembrane</keyword>
<dbReference type="GO" id="GO:0005524">
    <property type="term" value="F:ATP binding"/>
    <property type="evidence" value="ECO:0007669"/>
    <property type="project" value="UniProtKB-KW"/>
</dbReference>
<keyword evidence="9" id="KW-0472">Membrane</keyword>
<keyword evidence="6" id="KW-0067">ATP-binding</keyword>
<keyword evidence="9" id="KW-1133">Transmembrane helix</keyword>
<evidence type="ECO:0000256" key="9">
    <source>
        <dbReference type="SAM" id="Phobius"/>
    </source>
</evidence>
<dbReference type="CDD" id="cd17574">
    <property type="entry name" value="REC_OmpR"/>
    <property type="match status" value="1"/>
</dbReference>
<dbReference type="EMBL" id="BOSE01000003">
    <property type="protein sequence ID" value="GIP16489.1"/>
    <property type="molecule type" value="Genomic_DNA"/>
</dbReference>
<proteinExistence type="predicted"/>
<dbReference type="InterPro" id="IPR050640">
    <property type="entry name" value="Bact_2-comp_sensor_kinase"/>
</dbReference>
<dbReference type="InterPro" id="IPR036097">
    <property type="entry name" value="HisK_dim/P_sf"/>
</dbReference>
<feature type="transmembrane region" description="Helical" evidence="9">
    <location>
        <begin position="400"/>
        <end position="421"/>
    </location>
</feature>
<dbReference type="Gene3D" id="1.10.287.130">
    <property type="match status" value="1"/>
</dbReference>
<feature type="transmembrane region" description="Helical" evidence="9">
    <location>
        <begin position="339"/>
        <end position="358"/>
    </location>
</feature>
<keyword evidence="5 12" id="KW-0418">Kinase</keyword>
<dbReference type="PROSITE" id="PS50109">
    <property type="entry name" value="HIS_KIN"/>
    <property type="match status" value="2"/>
</dbReference>
<feature type="transmembrane region" description="Helical" evidence="9">
    <location>
        <begin position="309"/>
        <end position="327"/>
    </location>
</feature>
<evidence type="ECO:0000256" key="3">
    <source>
        <dbReference type="ARBA" id="ARBA00022679"/>
    </source>
</evidence>
<feature type="domain" description="Histidine kinase" evidence="10">
    <location>
        <begin position="916"/>
        <end position="1013"/>
    </location>
</feature>
<evidence type="ECO:0000256" key="1">
    <source>
        <dbReference type="ARBA" id="ARBA00000085"/>
    </source>
</evidence>
<evidence type="ECO:0000313" key="12">
    <source>
        <dbReference type="EMBL" id="GIP16489.1"/>
    </source>
</evidence>
<evidence type="ECO:0000256" key="2">
    <source>
        <dbReference type="ARBA" id="ARBA00012438"/>
    </source>
</evidence>
<dbReference type="PROSITE" id="PS50110">
    <property type="entry name" value="RESPONSE_REGULATORY"/>
    <property type="match status" value="1"/>
</dbReference>
<dbReference type="EC" id="2.7.13.3" evidence="2"/>
<dbReference type="SMART" id="SM00387">
    <property type="entry name" value="HATPase_c"/>
    <property type="match status" value="2"/>
</dbReference>
<keyword evidence="4" id="KW-0547">Nucleotide-binding</keyword>
<dbReference type="Pfam" id="PF06580">
    <property type="entry name" value="His_kinase"/>
    <property type="match status" value="1"/>
</dbReference>
<protein>
    <recommendedName>
        <fullName evidence="2">histidine kinase</fullName>
        <ecNumber evidence="2">2.7.13.3</ecNumber>
    </recommendedName>
</protein>
<feature type="modified residue" description="4-aspartylphosphate" evidence="8">
    <location>
        <position position="738"/>
    </location>
</feature>
<feature type="domain" description="Histidine kinase" evidence="10">
    <location>
        <begin position="440"/>
        <end position="652"/>
    </location>
</feature>
<dbReference type="SMART" id="SM00448">
    <property type="entry name" value="REC"/>
    <property type="match status" value="1"/>
</dbReference>
<accession>A0A919YQR2</accession>
<dbReference type="Gene3D" id="3.40.50.2300">
    <property type="match status" value="1"/>
</dbReference>
<feature type="transmembrane region" description="Helical" evidence="9">
    <location>
        <begin position="277"/>
        <end position="297"/>
    </location>
</feature>
<dbReference type="InterPro" id="IPR005467">
    <property type="entry name" value="His_kinase_dom"/>
</dbReference>
<reference evidence="12" key="1">
    <citation type="submission" date="2021-03" db="EMBL/GenBank/DDBJ databases">
        <title>Antimicrobial resistance genes in bacteria isolated from Japanese honey, and their potential for conferring macrolide and lincosamide resistance in the American foulbrood pathogen Paenibacillus larvae.</title>
        <authorList>
            <person name="Okamoto M."/>
            <person name="Kumagai M."/>
            <person name="Kanamori H."/>
            <person name="Takamatsu D."/>
        </authorList>
    </citation>
    <scope>NUCLEOTIDE SEQUENCE</scope>
    <source>
        <strain evidence="12">J40TS1</strain>
    </source>
</reference>
<keyword evidence="8" id="KW-0597">Phosphoprotein</keyword>
<dbReference type="PANTHER" id="PTHR34220:SF7">
    <property type="entry name" value="SENSOR HISTIDINE KINASE YPDA"/>
    <property type="match status" value="1"/>
</dbReference>
<dbReference type="GO" id="GO:0000155">
    <property type="term" value="F:phosphorelay sensor kinase activity"/>
    <property type="evidence" value="ECO:0007669"/>
    <property type="project" value="InterPro"/>
</dbReference>
<dbReference type="GO" id="GO:0016020">
    <property type="term" value="C:membrane"/>
    <property type="evidence" value="ECO:0007669"/>
    <property type="project" value="InterPro"/>
</dbReference>
<comment type="catalytic activity">
    <reaction evidence="1">
        <text>ATP + protein L-histidine = ADP + protein N-phospho-L-histidine.</text>
        <dbReference type="EC" id="2.7.13.3"/>
    </reaction>
</comment>
<dbReference type="InterPro" id="IPR010559">
    <property type="entry name" value="Sig_transdc_His_kin_internal"/>
</dbReference>
<gene>
    <name evidence="12" type="ORF">J40TS1_21310</name>
</gene>
<evidence type="ECO:0000259" key="11">
    <source>
        <dbReference type="PROSITE" id="PS50110"/>
    </source>
</evidence>
<dbReference type="InterPro" id="IPR003594">
    <property type="entry name" value="HATPase_dom"/>
</dbReference>
<dbReference type="InterPro" id="IPR001789">
    <property type="entry name" value="Sig_transdc_resp-reg_receiver"/>
</dbReference>
<dbReference type="InterPro" id="IPR036890">
    <property type="entry name" value="HATPase_C_sf"/>
</dbReference>
<keyword evidence="13" id="KW-1185">Reference proteome</keyword>
<dbReference type="Proteomes" id="UP000683139">
    <property type="component" value="Unassembled WGS sequence"/>
</dbReference>
<evidence type="ECO:0000256" key="4">
    <source>
        <dbReference type="ARBA" id="ARBA00022741"/>
    </source>
</evidence>
<feature type="transmembrane region" description="Helical" evidence="9">
    <location>
        <begin position="370"/>
        <end position="388"/>
    </location>
</feature>
<dbReference type="SUPFAM" id="SSF52172">
    <property type="entry name" value="CheY-like"/>
    <property type="match status" value="1"/>
</dbReference>
<organism evidence="12 13">
    <name type="scientific">Paenibacillus montaniterrae</name>
    <dbReference type="NCBI Taxonomy" id="429341"/>
    <lineage>
        <taxon>Bacteria</taxon>
        <taxon>Bacillati</taxon>
        <taxon>Bacillota</taxon>
        <taxon>Bacilli</taxon>
        <taxon>Bacillales</taxon>
        <taxon>Paenibacillaceae</taxon>
        <taxon>Paenibacillus</taxon>
    </lineage>
</organism>
<evidence type="ECO:0000256" key="8">
    <source>
        <dbReference type="PROSITE-ProRule" id="PRU00169"/>
    </source>
</evidence>
<evidence type="ECO:0000256" key="6">
    <source>
        <dbReference type="ARBA" id="ARBA00022840"/>
    </source>
</evidence>
<sequence length="1017" mass="115462">MKKFLSFIIIIGLLLFTILILIAHPFQSVDSPQAIKGEIELAEWSFNEKGPIKLKGEWELYEGQLLTPADFQKQEAGSTTQVPQMTGYLDPTATRSLQQWLASSNDEAIGSRTYRLHISLEGLTEKALALKLSNIRHSSVLYINGEQFGGHGVVSQDEEQYEPGNKGYDVYFEPHASELEIILQVSNYTQYGFAYHYSIWLGQANQIASQTAFGIAIELCGAAFCFIIMLYHLYIAVYTRSLSSLYFALLFGFTSLLFLCGGEVNLVRFVEQIPYELLIKLIWLGRIGTRIMLQLYLVHEVKGLLSAKFHKLTMISYWISLAFILFTESSIHSKFTEYISLYYLVIMLYMLWRLLRIWRKHQFQLNQNSVLLYMIILVCWTVSYSNNLLYNFGFVSNKSIGSIAISLFVVASQLVLAFRYIRNVNRMKRLDQVKEDFFVNTAYYLRAPLDSMMNLTGQMLQREQKKEQWLESDAYRQAKIINGLAQRMLQQVSGVIDLTLLKHDELKLRIEPISLRSSLERAIDAVTVLGGEQGVQAKLNVDSGLIVLGDEERVRQVLYTLIRQAANRAGATQVQIEAKLAKRQLIIHIQDDGQPLSSVKQARLFDPSFMDDTDIGFNLFMTREIIQAMGGKLEVVQPGAGNHNCFELSLSGYRTQEQHEVNEQLIELRAEQLMPAWSELGQHKEQQRTILIVEDQYYNIQTLLTMLQDESFNLLYAYSGEEALHMLQSYRVDLVLLDIGLQEQSGIKVCREIRNQFTIIELPVILMSVGMAEELEQGFAAGANDYIRKPFVKHEVIARVKSQLAIQSSMELALQNELAFLQTQIEPHFVYNAINTVISLCHIDPPKAAQVLTDFSQYLRLVFDIESSLNEVPLRRELELVEVYVNIERARFGDKYKLELNVPKHLLDVMVPSFCIQPLVENAIKHGLYRKPEGGTITVAASADKGILTLVVSDDGVGMSEQKLQQLLDQQFSSGVGFGNVQKRIRHFRDSSFAVKSELDVGTSVAISFAAAASAEN</sequence>
<dbReference type="RefSeq" id="WP_213514785.1">
    <property type="nucleotide sequence ID" value="NZ_BOSE01000003.1"/>
</dbReference>
<keyword evidence="7" id="KW-0902">Two-component regulatory system</keyword>
<keyword evidence="3" id="KW-0808">Transferase</keyword>
<dbReference type="InterPro" id="IPR011006">
    <property type="entry name" value="CheY-like_superfamily"/>
</dbReference>
<evidence type="ECO:0000259" key="10">
    <source>
        <dbReference type="PROSITE" id="PS50109"/>
    </source>
</evidence>
<feature type="domain" description="Response regulatory" evidence="11">
    <location>
        <begin position="689"/>
        <end position="804"/>
    </location>
</feature>
<feature type="transmembrane region" description="Helical" evidence="9">
    <location>
        <begin position="245"/>
        <end position="265"/>
    </location>
</feature>
<dbReference type="AlphaFoldDB" id="A0A919YQR2"/>
<evidence type="ECO:0000256" key="7">
    <source>
        <dbReference type="ARBA" id="ARBA00023012"/>
    </source>
</evidence>
<dbReference type="SUPFAM" id="SSF55874">
    <property type="entry name" value="ATPase domain of HSP90 chaperone/DNA topoisomerase II/histidine kinase"/>
    <property type="match status" value="2"/>
</dbReference>
<dbReference type="Gene3D" id="3.30.565.10">
    <property type="entry name" value="Histidine kinase-like ATPase, C-terminal domain"/>
    <property type="match status" value="2"/>
</dbReference>
<dbReference type="SUPFAM" id="SSF47384">
    <property type="entry name" value="Homodimeric domain of signal transducing histidine kinase"/>
    <property type="match status" value="1"/>
</dbReference>
<name>A0A919YQR2_9BACL</name>
<dbReference type="Pfam" id="PF00072">
    <property type="entry name" value="Response_reg"/>
    <property type="match status" value="1"/>
</dbReference>
<dbReference type="PANTHER" id="PTHR34220">
    <property type="entry name" value="SENSOR HISTIDINE KINASE YPDA"/>
    <property type="match status" value="1"/>
</dbReference>
<evidence type="ECO:0000313" key="13">
    <source>
        <dbReference type="Proteomes" id="UP000683139"/>
    </source>
</evidence>
<dbReference type="Pfam" id="PF02518">
    <property type="entry name" value="HATPase_c"/>
    <property type="match status" value="2"/>
</dbReference>
<evidence type="ECO:0000256" key="5">
    <source>
        <dbReference type="ARBA" id="ARBA00022777"/>
    </source>
</evidence>